<evidence type="ECO:0000313" key="2">
    <source>
        <dbReference type="Proteomes" id="UP000887159"/>
    </source>
</evidence>
<dbReference type="InterPro" id="IPR036397">
    <property type="entry name" value="RNaseH_sf"/>
</dbReference>
<dbReference type="GO" id="GO:0003676">
    <property type="term" value="F:nucleic acid binding"/>
    <property type="evidence" value="ECO:0007669"/>
    <property type="project" value="InterPro"/>
</dbReference>
<evidence type="ECO:0000313" key="1">
    <source>
        <dbReference type="EMBL" id="GFY07285.1"/>
    </source>
</evidence>
<accession>A0A8X6S9N5</accession>
<name>A0A8X6S9N5_TRICX</name>
<dbReference type="EMBL" id="BMAU01021272">
    <property type="protein sequence ID" value="GFY07285.1"/>
    <property type="molecule type" value="Genomic_DNA"/>
</dbReference>
<gene>
    <name evidence="1" type="primary">NCL1_43694</name>
    <name evidence="1" type="ORF">TNCV_5084721</name>
</gene>
<dbReference type="Proteomes" id="UP000887159">
    <property type="component" value="Unassembled WGS sequence"/>
</dbReference>
<protein>
    <submittedName>
        <fullName evidence="1">Uncharacterized protein</fullName>
    </submittedName>
</protein>
<dbReference type="AlphaFoldDB" id="A0A8X6S9N5"/>
<sequence>MVYEVGDVLVTMTMELGPRLKMPVADQQRLQIRYHCCYVTSPESRIGIVYKTTSACMSSSTRFAEAWTLSSETIAAATLDGASQTGDGYQDGRIRIWWHRGERTVAACIRHRRTGPSPGVTIRDAIGYASRSPLVRIDSTLNSARYISGHTVERRELLQKMSRLSETINGDRGSPVVKVSDHDRHVRSSSPVPLKTHRVAARCTLILSRAQTSSHWCSVVVRRGDANSGVVLVT</sequence>
<dbReference type="Gene3D" id="3.30.420.10">
    <property type="entry name" value="Ribonuclease H-like superfamily/Ribonuclease H"/>
    <property type="match status" value="1"/>
</dbReference>
<comment type="caution">
    <text evidence="1">The sequence shown here is derived from an EMBL/GenBank/DDBJ whole genome shotgun (WGS) entry which is preliminary data.</text>
</comment>
<keyword evidence="2" id="KW-1185">Reference proteome</keyword>
<proteinExistence type="predicted"/>
<organism evidence="1 2">
    <name type="scientific">Trichonephila clavipes</name>
    <name type="common">Golden silk orbweaver</name>
    <name type="synonym">Nephila clavipes</name>
    <dbReference type="NCBI Taxonomy" id="2585209"/>
    <lineage>
        <taxon>Eukaryota</taxon>
        <taxon>Metazoa</taxon>
        <taxon>Ecdysozoa</taxon>
        <taxon>Arthropoda</taxon>
        <taxon>Chelicerata</taxon>
        <taxon>Arachnida</taxon>
        <taxon>Araneae</taxon>
        <taxon>Araneomorphae</taxon>
        <taxon>Entelegynae</taxon>
        <taxon>Araneoidea</taxon>
        <taxon>Nephilidae</taxon>
        <taxon>Trichonephila</taxon>
    </lineage>
</organism>
<reference evidence="1" key="1">
    <citation type="submission" date="2020-08" db="EMBL/GenBank/DDBJ databases">
        <title>Multicomponent nature underlies the extraordinary mechanical properties of spider dragline silk.</title>
        <authorList>
            <person name="Kono N."/>
            <person name="Nakamura H."/>
            <person name="Mori M."/>
            <person name="Yoshida Y."/>
            <person name="Ohtoshi R."/>
            <person name="Malay A.D."/>
            <person name="Moran D.A.P."/>
            <person name="Tomita M."/>
            <person name="Numata K."/>
            <person name="Arakawa K."/>
        </authorList>
    </citation>
    <scope>NUCLEOTIDE SEQUENCE</scope>
</reference>